<comment type="caution">
    <text evidence="1">The sequence shown here is derived from an EMBL/GenBank/DDBJ whole genome shotgun (WGS) entry which is preliminary data.</text>
</comment>
<name>A0AAV3NPZ6_LITER</name>
<sequence length="81" mass="9118">MTDEDPSIQKLYKLRVVKIKKIEAFSQKNPSSSTQLPPDLTPILIDINPSNKKKINAVPIPDSRKKSKVDIQDILTLTVAY</sequence>
<gene>
    <name evidence="1" type="ORF">LIER_35301</name>
</gene>
<accession>A0AAV3NPZ6</accession>
<reference evidence="1 2" key="1">
    <citation type="submission" date="2024-01" db="EMBL/GenBank/DDBJ databases">
        <title>The complete chloroplast genome sequence of Lithospermum erythrorhizon: insights into the phylogenetic relationship among Boraginaceae species and the maternal lineages of purple gromwells.</title>
        <authorList>
            <person name="Okada T."/>
            <person name="Watanabe K."/>
        </authorList>
    </citation>
    <scope>NUCLEOTIDE SEQUENCE [LARGE SCALE GENOMIC DNA]</scope>
</reference>
<dbReference type="AlphaFoldDB" id="A0AAV3NPZ6"/>
<proteinExistence type="predicted"/>
<dbReference type="Proteomes" id="UP001454036">
    <property type="component" value="Unassembled WGS sequence"/>
</dbReference>
<organism evidence="1 2">
    <name type="scientific">Lithospermum erythrorhizon</name>
    <name type="common">Purple gromwell</name>
    <name type="synonym">Lithospermum officinale var. erythrorhizon</name>
    <dbReference type="NCBI Taxonomy" id="34254"/>
    <lineage>
        <taxon>Eukaryota</taxon>
        <taxon>Viridiplantae</taxon>
        <taxon>Streptophyta</taxon>
        <taxon>Embryophyta</taxon>
        <taxon>Tracheophyta</taxon>
        <taxon>Spermatophyta</taxon>
        <taxon>Magnoliopsida</taxon>
        <taxon>eudicotyledons</taxon>
        <taxon>Gunneridae</taxon>
        <taxon>Pentapetalae</taxon>
        <taxon>asterids</taxon>
        <taxon>lamiids</taxon>
        <taxon>Boraginales</taxon>
        <taxon>Boraginaceae</taxon>
        <taxon>Boraginoideae</taxon>
        <taxon>Lithospermeae</taxon>
        <taxon>Lithospermum</taxon>
    </lineage>
</organism>
<evidence type="ECO:0000313" key="1">
    <source>
        <dbReference type="EMBL" id="GAA0140906.1"/>
    </source>
</evidence>
<evidence type="ECO:0000313" key="2">
    <source>
        <dbReference type="Proteomes" id="UP001454036"/>
    </source>
</evidence>
<protein>
    <submittedName>
        <fullName evidence="1">Uncharacterized protein</fullName>
    </submittedName>
</protein>
<keyword evidence="2" id="KW-1185">Reference proteome</keyword>
<dbReference type="EMBL" id="BAABME010015386">
    <property type="protein sequence ID" value="GAA0140906.1"/>
    <property type="molecule type" value="Genomic_DNA"/>
</dbReference>